<dbReference type="EMBL" id="AUWY01000101">
    <property type="protein sequence ID" value="EQB31414.1"/>
    <property type="molecule type" value="Genomic_DNA"/>
</dbReference>
<dbReference type="SUPFAM" id="SSF51161">
    <property type="entry name" value="Trimeric LpxA-like enzymes"/>
    <property type="match status" value="1"/>
</dbReference>
<comment type="caution">
    <text evidence="1">The sequence shown here is derived from an EMBL/GenBank/DDBJ whole genome shotgun (WGS) entry which is preliminary data.</text>
</comment>
<dbReference type="InterPro" id="IPR050484">
    <property type="entry name" value="Transf_Hexapept/Carb_Anhydrase"/>
</dbReference>
<dbReference type="InterPro" id="IPR001451">
    <property type="entry name" value="Hexapep"/>
</dbReference>
<dbReference type="Gene3D" id="2.160.10.10">
    <property type="entry name" value="Hexapeptide repeat proteins"/>
    <property type="match status" value="1"/>
</dbReference>
<dbReference type="eggNOG" id="COG0663">
    <property type="taxonomic scope" value="Bacteria"/>
</dbReference>
<evidence type="ECO:0000313" key="2">
    <source>
        <dbReference type="Proteomes" id="UP000015523"/>
    </source>
</evidence>
<gene>
    <name evidence="1" type="ORF">M529_14795</name>
</gene>
<dbReference type="CDD" id="cd04645">
    <property type="entry name" value="LbH_gamma_CA_like"/>
    <property type="match status" value="1"/>
</dbReference>
<protein>
    <submittedName>
        <fullName evidence="1">Carbonic anhydrase</fullName>
    </submittedName>
</protein>
<dbReference type="Proteomes" id="UP000015523">
    <property type="component" value="Unassembled WGS sequence"/>
</dbReference>
<name>T0K4B1_9SPHN</name>
<accession>T0K4B1</accession>
<dbReference type="PANTHER" id="PTHR13061">
    <property type="entry name" value="DYNACTIN SUBUNIT P25"/>
    <property type="match status" value="1"/>
</dbReference>
<dbReference type="PATRIC" id="fig|1346791.3.peg.2848"/>
<sequence length="191" mass="20407">MTSNDHPGVTILPFNGKTPVIHPSAFVAPGCRIIGDVEIGEDASIWYNCVVRADVNFIRIGARTNIQDGSVIHCDSVDERSGPNGWPTIIGDDVLIGHMAMIHGCVLHDRAFVGLGAIVMSGATVESDAMLAAGALLSPGKTVLHRQLWAGRPAKFMRDLPDEALIDMREGVDHYVHNAKAHKGAIKADQG</sequence>
<dbReference type="STRING" id="1346791.M529_14795"/>
<dbReference type="OrthoDB" id="9803036at2"/>
<dbReference type="RefSeq" id="WP_021318712.1">
    <property type="nucleotide sequence ID" value="NZ_AUWY01000101.1"/>
</dbReference>
<dbReference type="AlphaFoldDB" id="T0K4B1"/>
<reference evidence="1 2" key="1">
    <citation type="journal article" date="2013" name="Genome Announc.">
        <title>Draft Genome Sequence of Sphingobium ummariense Strain RL-3, a Hexachlorocyclohexane-Degrading Bacterium.</title>
        <authorList>
            <person name="Kohli P."/>
            <person name="Dua A."/>
            <person name="Sangwan N."/>
            <person name="Oldach P."/>
            <person name="Khurana J.P."/>
            <person name="Lal R."/>
        </authorList>
    </citation>
    <scope>NUCLEOTIDE SEQUENCE [LARGE SCALE GENOMIC DNA]</scope>
    <source>
        <strain evidence="1 2">RL-3</strain>
    </source>
</reference>
<dbReference type="InterPro" id="IPR011004">
    <property type="entry name" value="Trimer_LpxA-like_sf"/>
</dbReference>
<dbReference type="Pfam" id="PF00132">
    <property type="entry name" value="Hexapep"/>
    <property type="match status" value="1"/>
</dbReference>
<dbReference type="PANTHER" id="PTHR13061:SF29">
    <property type="entry name" value="GAMMA CARBONIC ANHYDRASE-LIKE 1, MITOCHONDRIAL-RELATED"/>
    <property type="match status" value="1"/>
</dbReference>
<organism evidence="1 2">
    <name type="scientific">Sphingobium ummariense RL-3</name>
    <dbReference type="NCBI Taxonomy" id="1346791"/>
    <lineage>
        <taxon>Bacteria</taxon>
        <taxon>Pseudomonadati</taxon>
        <taxon>Pseudomonadota</taxon>
        <taxon>Alphaproteobacteria</taxon>
        <taxon>Sphingomonadales</taxon>
        <taxon>Sphingomonadaceae</taxon>
        <taxon>Sphingobium</taxon>
    </lineage>
</organism>
<keyword evidence="2" id="KW-1185">Reference proteome</keyword>
<evidence type="ECO:0000313" key="1">
    <source>
        <dbReference type="EMBL" id="EQB31414.1"/>
    </source>
</evidence>
<proteinExistence type="predicted"/>
<dbReference type="InterPro" id="IPR047324">
    <property type="entry name" value="LbH_gamma_CA-like"/>
</dbReference>